<dbReference type="PANTHER" id="PTHR45661">
    <property type="entry name" value="SURFACE ANTIGEN"/>
    <property type="match status" value="1"/>
</dbReference>
<dbReference type="SUPFAM" id="SSF52058">
    <property type="entry name" value="L domain-like"/>
    <property type="match status" value="1"/>
</dbReference>
<evidence type="ECO:0000313" key="2">
    <source>
        <dbReference type="EMBL" id="SHG15590.1"/>
    </source>
</evidence>
<dbReference type="Pfam" id="PF13306">
    <property type="entry name" value="LRR_5"/>
    <property type="match status" value="1"/>
</dbReference>
<dbReference type="OrthoDB" id="1058315at2"/>
<dbReference type="PANTHER" id="PTHR45661:SF3">
    <property type="entry name" value="IG-LIKE DOMAIN-CONTAINING PROTEIN"/>
    <property type="match status" value="1"/>
</dbReference>
<dbReference type="EMBL" id="FQUC01000016">
    <property type="protein sequence ID" value="SHG15590.1"/>
    <property type="molecule type" value="Genomic_DNA"/>
</dbReference>
<evidence type="ECO:0000313" key="3">
    <source>
        <dbReference type="Proteomes" id="UP000184480"/>
    </source>
</evidence>
<keyword evidence="1" id="KW-0732">Signal</keyword>
<dbReference type="Proteomes" id="UP000184480">
    <property type="component" value="Unassembled WGS sequence"/>
</dbReference>
<organism evidence="2 3">
    <name type="scientific">Dysgonomonas macrotermitis</name>
    <dbReference type="NCBI Taxonomy" id="1346286"/>
    <lineage>
        <taxon>Bacteria</taxon>
        <taxon>Pseudomonadati</taxon>
        <taxon>Bacteroidota</taxon>
        <taxon>Bacteroidia</taxon>
        <taxon>Bacteroidales</taxon>
        <taxon>Dysgonomonadaceae</taxon>
        <taxon>Dysgonomonas</taxon>
    </lineage>
</organism>
<dbReference type="RefSeq" id="WP_062183062.1">
    <property type="nucleotide sequence ID" value="NZ_BBXL01000019.1"/>
</dbReference>
<evidence type="ECO:0000256" key="1">
    <source>
        <dbReference type="SAM" id="SignalP"/>
    </source>
</evidence>
<sequence length="228" mass="24920">MKKIVFVFLSLLPLISSVGQNTRTLTLTKPGTLSMKLSYNEQEDTTDLTLIGTMNAKDFNLISANMPNLRTLNLKDVVIEEFIGSPGPQIISDLYEGNKIPAKSLKYKKYLVRVVLPQNLTSIGEEAFAGCTSLTDIELPGSLLEIERAAFEGCLALKSIEIPASVEVIEDETFNLCSNLSDVKLNEGLLSIGKQAFGNCFSLKKIAIPDTVSTLDKLAFVNCKNLKP</sequence>
<dbReference type="AlphaFoldDB" id="A0A1M5HI08"/>
<dbReference type="Gene3D" id="3.80.10.10">
    <property type="entry name" value="Ribonuclease Inhibitor"/>
    <property type="match status" value="1"/>
</dbReference>
<protein>
    <submittedName>
        <fullName evidence="2">Leucine rich repeat-containing protein</fullName>
    </submittedName>
</protein>
<dbReference type="InterPro" id="IPR032675">
    <property type="entry name" value="LRR_dom_sf"/>
</dbReference>
<dbReference type="Gene3D" id="3.40.50.12480">
    <property type="match status" value="2"/>
</dbReference>
<name>A0A1M5HI08_9BACT</name>
<feature type="chain" id="PRO_5009910793" evidence="1">
    <location>
        <begin position="19"/>
        <end position="228"/>
    </location>
</feature>
<dbReference type="InterPro" id="IPR026906">
    <property type="entry name" value="LRR_5"/>
</dbReference>
<accession>A0A1M5HI08</accession>
<feature type="signal peptide" evidence="1">
    <location>
        <begin position="1"/>
        <end position="18"/>
    </location>
</feature>
<proteinExistence type="predicted"/>
<dbReference type="InterPro" id="IPR053139">
    <property type="entry name" value="Surface_bspA-like"/>
</dbReference>
<gene>
    <name evidence="2" type="ORF">SAMN05444362_11672</name>
</gene>
<keyword evidence="3" id="KW-1185">Reference proteome</keyword>
<reference evidence="3" key="1">
    <citation type="submission" date="2016-11" db="EMBL/GenBank/DDBJ databases">
        <authorList>
            <person name="Varghese N."/>
            <person name="Submissions S."/>
        </authorList>
    </citation>
    <scope>NUCLEOTIDE SEQUENCE [LARGE SCALE GENOMIC DNA]</scope>
    <source>
        <strain evidence="3">DSM 27370</strain>
    </source>
</reference>
<dbReference type="STRING" id="1346286.SAMN05444362_11672"/>